<comment type="subcellular location">
    <subcellularLocation>
        <location evidence="1 11">Cytoplasm</location>
    </subcellularLocation>
</comment>
<dbReference type="GO" id="GO:0005737">
    <property type="term" value="C:cytoplasm"/>
    <property type="evidence" value="ECO:0007669"/>
    <property type="project" value="UniProtKB-SubCell"/>
</dbReference>
<feature type="binding site" evidence="12">
    <location>
        <position position="258"/>
    </location>
    <ligand>
        <name>L-histidine</name>
        <dbReference type="ChEBI" id="CHEBI:57595"/>
    </ligand>
</feature>
<evidence type="ECO:0000256" key="5">
    <source>
        <dbReference type="ARBA" id="ARBA00022598"/>
    </source>
</evidence>
<feature type="domain" description="Aminoacyl-transfer RNA synthetases class-II family profile" evidence="13">
    <location>
        <begin position="1"/>
        <end position="357"/>
    </location>
</feature>
<feature type="binding site" evidence="12">
    <location>
        <position position="112"/>
    </location>
    <ligand>
        <name>L-histidine</name>
        <dbReference type="ChEBI" id="CHEBI:57595"/>
    </ligand>
</feature>
<evidence type="ECO:0000256" key="1">
    <source>
        <dbReference type="ARBA" id="ARBA00004496"/>
    </source>
</evidence>
<evidence type="ECO:0000256" key="12">
    <source>
        <dbReference type="PIRSR" id="PIRSR001549-1"/>
    </source>
</evidence>
<evidence type="ECO:0000256" key="4">
    <source>
        <dbReference type="ARBA" id="ARBA00022490"/>
    </source>
</evidence>
<evidence type="ECO:0000256" key="3">
    <source>
        <dbReference type="ARBA" id="ARBA00011738"/>
    </source>
</evidence>
<keyword evidence="6 11" id="KW-0547">Nucleotide-binding</keyword>
<comment type="catalytic activity">
    <reaction evidence="10 11">
        <text>tRNA(His) + L-histidine + ATP = L-histidyl-tRNA(His) + AMP + diphosphate + H(+)</text>
        <dbReference type="Rhea" id="RHEA:17313"/>
        <dbReference type="Rhea" id="RHEA-COMP:9665"/>
        <dbReference type="Rhea" id="RHEA-COMP:9689"/>
        <dbReference type="ChEBI" id="CHEBI:15378"/>
        <dbReference type="ChEBI" id="CHEBI:30616"/>
        <dbReference type="ChEBI" id="CHEBI:33019"/>
        <dbReference type="ChEBI" id="CHEBI:57595"/>
        <dbReference type="ChEBI" id="CHEBI:78442"/>
        <dbReference type="ChEBI" id="CHEBI:78527"/>
        <dbReference type="ChEBI" id="CHEBI:456215"/>
        <dbReference type="EC" id="6.1.1.21"/>
    </reaction>
</comment>
<dbReference type="Pfam" id="PF03129">
    <property type="entry name" value="HGTP_anticodon"/>
    <property type="match status" value="1"/>
</dbReference>
<dbReference type="EMBL" id="PRDL01000001">
    <property type="protein sequence ID" value="MBE8717888.1"/>
    <property type="molecule type" value="Genomic_DNA"/>
</dbReference>
<dbReference type="FunFam" id="3.30.930.10:FF:000005">
    <property type="entry name" value="Histidine--tRNA ligase"/>
    <property type="match status" value="1"/>
</dbReference>
<dbReference type="InterPro" id="IPR006195">
    <property type="entry name" value="aa-tRNA-synth_II"/>
</dbReference>
<dbReference type="InterPro" id="IPR036621">
    <property type="entry name" value="Anticodon-bd_dom_sf"/>
</dbReference>
<dbReference type="Gene3D" id="3.40.50.800">
    <property type="entry name" value="Anticodon-binding domain"/>
    <property type="match status" value="1"/>
</dbReference>
<evidence type="ECO:0000256" key="10">
    <source>
        <dbReference type="ARBA" id="ARBA00047639"/>
    </source>
</evidence>
<proteinExistence type="inferred from homology"/>
<dbReference type="InterPro" id="IPR004154">
    <property type="entry name" value="Anticodon-bd"/>
</dbReference>
<feature type="binding site" evidence="12">
    <location>
        <position position="126"/>
    </location>
    <ligand>
        <name>L-histidine</name>
        <dbReference type="ChEBI" id="CHEBI:57595"/>
    </ligand>
</feature>
<dbReference type="GO" id="GO:0005524">
    <property type="term" value="F:ATP binding"/>
    <property type="evidence" value="ECO:0007669"/>
    <property type="project" value="UniProtKB-UniRule"/>
</dbReference>
<keyword evidence="8 11" id="KW-0648">Protein biosynthesis</keyword>
<dbReference type="GO" id="GO:0004821">
    <property type="term" value="F:histidine-tRNA ligase activity"/>
    <property type="evidence" value="ECO:0007669"/>
    <property type="project" value="UniProtKB-UniRule"/>
</dbReference>
<evidence type="ECO:0000256" key="9">
    <source>
        <dbReference type="ARBA" id="ARBA00023146"/>
    </source>
</evidence>
<dbReference type="Pfam" id="PF13393">
    <property type="entry name" value="tRNA-synt_His"/>
    <property type="match status" value="1"/>
</dbReference>
<dbReference type="InterPro" id="IPR004516">
    <property type="entry name" value="HisRS/HisZ"/>
</dbReference>
<dbReference type="RefSeq" id="WP_193910026.1">
    <property type="nucleotide sequence ID" value="NZ_PRDL01000001.1"/>
</dbReference>
<keyword evidence="7 11" id="KW-0067">ATP-binding</keyword>
<protein>
    <recommendedName>
        <fullName evidence="11">Histidine--tRNA ligase</fullName>
        <ecNumber evidence="11">6.1.1.21</ecNumber>
    </recommendedName>
    <alternativeName>
        <fullName evidence="11">Histidyl-tRNA synthetase</fullName>
        <shortName evidence="11">HisRS</shortName>
    </alternativeName>
</protein>
<dbReference type="CDD" id="cd00773">
    <property type="entry name" value="HisRS-like_core"/>
    <property type="match status" value="1"/>
</dbReference>
<dbReference type="NCBIfam" id="TIGR00442">
    <property type="entry name" value="hisS"/>
    <property type="match status" value="1"/>
</dbReference>
<evidence type="ECO:0000313" key="14">
    <source>
        <dbReference type="EMBL" id="MBE8717888.1"/>
    </source>
</evidence>
<feature type="binding site" evidence="12">
    <location>
        <begin position="262"/>
        <end position="263"/>
    </location>
    <ligand>
        <name>L-histidine</name>
        <dbReference type="ChEBI" id="CHEBI:57595"/>
    </ligand>
</feature>
<feature type="binding site" evidence="12">
    <location>
        <position position="130"/>
    </location>
    <ligand>
        <name>L-histidine</name>
        <dbReference type="ChEBI" id="CHEBI:57595"/>
    </ligand>
</feature>
<keyword evidence="5 11" id="KW-0436">Ligase</keyword>
<accession>A0A928V4V1</accession>
<dbReference type="HAMAP" id="MF_00127">
    <property type="entry name" value="His_tRNA_synth"/>
    <property type="match status" value="1"/>
</dbReference>
<comment type="caution">
    <text evidence="14">The sequence shown here is derived from an EMBL/GenBank/DDBJ whole genome shotgun (WGS) entry which is preliminary data.</text>
</comment>
<evidence type="ECO:0000256" key="7">
    <source>
        <dbReference type="ARBA" id="ARBA00022840"/>
    </source>
</evidence>
<evidence type="ECO:0000256" key="8">
    <source>
        <dbReference type="ARBA" id="ARBA00022917"/>
    </source>
</evidence>
<reference evidence="14" key="1">
    <citation type="submission" date="2018-07" db="EMBL/GenBank/DDBJ databases">
        <title>Genome assembly of strain Ka43.</title>
        <authorList>
            <person name="Kukolya J."/>
            <person name="Nagy I."/>
            <person name="Horvath B."/>
            <person name="Toth A."/>
        </authorList>
    </citation>
    <scope>NUCLEOTIDE SEQUENCE</scope>
    <source>
        <strain evidence="14">KB43</strain>
    </source>
</reference>
<dbReference type="InterPro" id="IPR045864">
    <property type="entry name" value="aa-tRNA-synth_II/BPL/LPL"/>
</dbReference>
<comment type="similarity">
    <text evidence="2 11">Belongs to the class-II aminoacyl-tRNA synthetase family.</text>
</comment>
<dbReference type="EC" id="6.1.1.21" evidence="11"/>
<evidence type="ECO:0000256" key="6">
    <source>
        <dbReference type="ARBA" id="ARBA00022741"/>
    </source>
</evidence>
<dbReference type="InterPro" id="IPR041715">
    <property type="entry name" value="HisRS-like_core"/>
</dbReference>
<evidence type="ECO:0000256" key="11">
    <source>
        <dbReference type="HAMAP-Rule" id="MF_00127"/>
    </source>
</evidence>
<keyword evidence="4 11" id="KW-0963">Cytoplasm</keyword>
<dbReference type="SUPFAM" id="SSF52954">
    <property type="entry name" value="Class II aaRS ABD-related"/>
    <property type="match status" value="1"/>
</dbReference>
<sequence>MKKIQAVRGMNDLLPGDSALWQYVESVATDILHRYGYQEIRFPIVESTELFKRSIGEVTDIVEKEMYTFEDRNGDSLTLRPEGTACCVRACEEHGLLYNQTQRLWYLGPMFRHERPQKGRYRQFHQIGVETFGMEGPDIDAEILLISSRILRELGISESVTLQINSLGDAPSRAAFKEALVAYLQQHHDRLDEDSKRRLETNPLRILDSKNADTQALLDGAPVLLDYLDAASKAHFEELQQLLSAAGIAFQVNSRLVRGLDYYGKTAFEWVTDKLGAQATVCAGGRYDGLVEQLGGKSCPAVGFGIGLERIVLLLQELQQVPEGLDQQADIYLIAAGEASVRQAAVQYAEKLRDELPFLRVLTHCGGGSIKSQMKKADKSGADVALILAEDEVASGTVVVKYLRLDEPQQTLTQAEAIEFLQSMD</sequence>
<gene>
    <name evidence="11" type="primary">hisS</name>
    <name evidence="14" type="ORF">C4F51_11905</name>
</gene>
<dbReference type="InterPro" id="IPR033656">
    <property type="entry name" value="HisRS_anticodon"/>
</dbReference>
<evidence type="ECO:0000259" key="13">
    <source>
        <dbReference type="PROSITE" id="PS50862"/>
    </source>
</evidence>
<dbReference type="Gene3D" id="3.30.930.10">
    <property type="entry name" value="Bira Bifunctional Protein, Domain 2"/>
    <property type="match status" value="1"/>
</dbReference>
<keyword evidence="15" id="KW-1185">Reference proteome</keyword>
<dbReference type="GO" id="GO:0006427">
    <property type="term" value="P:histidyl-tRNA aminoacylation"/>
    <property type="evidence" value="ECO:0007669"/>
    <property type="project" value="UniProtKB-UniRule"/>
</dbReference>
<dbReference type="PANTHER" id="PTHR43707">
    <property type="entry name" value="HISTIDYL-TRNA SYNTHETASE"/>
    <property type="match status" value="1"/>
</dbReference>
<feature type="binding site" evidence="12">
    <location>
        <begin position="82"/>
        <end position="84"/>
    </location>
    <ligand>
        <name>L-histidine</name>
        <dbReference type="ChEBI" id="CHEBI:57595"/>
    </ligand>
</feature>
<dbReference type="InterPro" id="IPR015807">
    <property type="entry name" value="His-tRNA-ligase"/>
</dbReference>
<dbReference type="SUPFAM" id="SSF55681">
    <property type="entry name" value="Class II aaRS and biotin synthetases"/>
    <property type="match status" value="1"/>
</dbReference>
<comment type="subunit">
    <text evidence="3 11">Homodimer.</text>
</comment>
<dbReference type="PANTHER" id="PTHR43707:SF1">
    <property type="entry name" value="HISTIDINE--TRNA LIGASE, MITOCHONDRIAL-RELATED"/>
    <property type="match status" value="1"/>
</dbReference>
<dbReference type="AlphaFoldDB" id="A0A928V4V1"/>
<name>A0A928V4V1_9GAMM</name>
<organism evidence="14 15">
    <name type="scientific">Cellvibrio polysaccharolyticus</name>
    <dbReference type="NCBI Taxonomy" id="2082724"/>
    <lineage>
        <taxon>Bacteria</taxon>
        <taxon>Pseudomonadati</taxon>
        <taxon>Pseudomonadota</taxon>
        <taxon>Gammaproteobacteria</taxon>
        <taxon>Cellvibrionales</taxon>
        <taxon>Cellvibrionaceae</taxon>
        <taxon>Cellvibrio</taxon>
    </lineage>
</organism>
<dbReference type="PIRSF" id="PIRSF001549">
    <property type="entry name" value="His-tRNA_synth"/>
    <property type="match status" value="1"/>
</dbReference>
<dbReference type="Proteomes" id="UP000652567">
    <property type="component" value="Unassembled WGS sequence"/>
</dbReference>
<keyword evidence="9 11" id="KW-0030">Aminoacyl-tRNA synthetase</keyword>
<evidence type="ECO:0000313" key="15">
    <source>
        <dbReference type="Proteomes" id="UP000652567"/>
    </source>
</evidence>
<dbReference type="CDD" id="cd00859">
    <property type="entry name" value="HisRS_anticodon"/>
    <property type="match status" value="1"/>
</dbReference>
<dbReference type="PROSITE" id="PS50862">
    <property type="entry name" value="AA_TRNA_LIGASE_II"/>
    <property type="match status" value="1"/>
</dbReference>
<evidence type="ECO:0000256" key="2">
    <source>
        <dbReference type="ARBA" id="ARBA00008226"/>
    </source>
</evidence>